<evidence type="ECO:0000256" key="3">
    <source>
        <dbReference type="SAM" id="MobiDB-lite"/>
    </source>
</evidence>
<keyword evidence="2" id="KW-0175">Coiled coil</keyword>
<dbReference type="Proteomes" id="UP001199106">
    <property type="component" value="Unassembled WGS sequence"/>
</dbReference>
<dbReference type="InterPro" id="IPR038906">
    <property type="entry name" value="TTC36"/>
</dbReference>
<evidence type="ECO:0000256" key="1">
    <source>
        <dbReference type="ARBA" id="ARBA00006995"/>
    </source>
</evidence>
<evidence type="ECO:0000256" key="2">
    <source>
        <dbReference type="SAM" id="Coils"/>
    </source>
</evidence>
<dbReference type="AlphaFoldDB" id="A0AAD4NUP1"/>
<reference evidence="4" key="1">
    <citation type="submission" date="2021-07" db="EMBL/GenBank/DDBJ databases">
        <title>Genome Resource of American Ginseng Black Spot Pathogen Alternaria panax.</title>
        <authorList>
            <person name="Qiu C."/>
            <person name="Wang W."/>
            <person name="Liu Z."/>
        </authorList>
    </citation>
    <scope>NUCLEOTIDE SEQUENCE</scope>
    <source>
        <strain evidence="4">BNCC115425</strain>
    </source>
</reference>
<keyword evidence="5" id="KW-1185">Reference proteome</keyword>
<dbReference type="EMBL" id="JAANER010000001">
    <property type="protein sequence ID" value="KAG9194934.1"/>
    <property type="molecule type" value="Genomic_DNA"/>
</dbReference>
<evidence type="ECO:0000313" key="4">
    <source>
        <dbReference type="EMBL" id="KAG9194934.1"/>
    </source>
</evidence>
<comment type="similarity">
    <text evidence="1">Belongs to the TTC36 family.</text>
</comment>
<dbReference type="GO" id="GO:0006570">
    <property type="term" value="P:tyrosine metabolic process"/>
    <property type="evidence" value="ECO:0007669"/>
    <property type="project" value="TreeGrafter"/>
</dbReference>
<comment type="caution">
    <text evidence="4">The sequence shown here is derived from an EMBL/GenBank/DDBJ whole genome shotgun (WGS) entry which is preliminary data.</text>
</comment>
<dbReference type="InterPro" id="IPR011990">
    <property type="entry name" value="TPR-like_helical_dom_sf"/>
</dbReference>
<evidence type="ECO:0000313" key="5">
    <source>
        <dbReference type="Proteomes" id="UP001199106"/>
    </source>
</evidence>
<feature type="coiled-coil region" evidence="2">
    <location>
        <begin position="101"/>
        <end position="128"/>
    </location>
</feature>
<feature type="region of interest" description="Disordered" evidence="3">
    <location>
        <begin position="28"/>
        <end position="53"/>
    </location>
</feature>
<protein>
    <submittedName>
        <fullName evidence="4">Uncharacterized protein</fullName>
    </submittedName>
</protein>
<name>A0AAD4NUP1_9PLEO</name>
<proteinExistence type="inferred from homology"/>
<gene>
    <name evidence="4" type="ORF">G6011_00054</name>
</gene>
<feature type="compositionally biased region" description="Polar residues" evidence="3">
    <location>
        <begin position="28"/>
        <end position="42"/>
    </location>
</feature>
<sequence>MAVTLPNTSLSANDARILNAIFDPETLPSSVGQQKETSSSIDPSLPAHPSIPNSQLTSLERQQSDIIGRISSNSSIVEIDNAIARLNAVIKQCPEYADAWVNRAMVKRMKLEANLEQAKNIFTTATETSESDVNAVFSDLAQAIQLSSPHSSTPAVSPHAAKVLRTAYSHRAYLYLKAVESETRWQGMTTSELEEQASKDFAAAARYGDEVAREMSVRTNPYKKMCGVIVRDALREEMGLNK</sequence>
<dbReference type="Gene3D" id="1.25.40.10">
    <property type="entry name" value="Tetratricopeptide repeat domain"/>
    <property type="match status" value="1"/>
</dbReference>
<dbReference type="PANTHER" id="PTHR21405">
    <property type="entry name" value="CDNA SEQUENCE BC021608"/>
    <property type="match status" value="1"/>
</dbReference>
<accession>A0AAD4NUP1</accession>
<organism evidence="4 5">
    <name type="scientific">Alternaria panax</name>
    <dbReference type="NCBI Taxonomy" id="48097"/>
    <lineage>
        <taxon>Eukaryota</taxon>
        <taxon>Fungi</taxon>
        <taxon>Dikarya</taxon>
        <taxon>Ascomycota</taxon>
        <taxon>Pezizomycotina</taxon>
        <taxon>Dothideomycetes</taxon>
        <taxon>Pleosporomycetidae</taxon>
        <taxon>Pleosporales</taxon>
        <taxon>Pleosporineae</taxon>
        <taxon>Pleosporaceae</taxon>
        <taxon>Alternaria</taxon>
        <taxon>Alternaria sect. Panax</taxon>
    </lineage>
</organism>
<dbReference type="PANTHER" id="PTHR21405:SF0">
    <property type="entry name" value="TETRATRICOPEPTIDE REPEAT PROTEIN 36"/>
    <property type="match status" value="1"/>
</dbReference>